<protein>
    <recommendedName>
        <fullName evidence="5 13">Endo-1,4-beta-xylanase</fullName>
        <ecNumber evidence="5 13">3.2.1.8</ecNumber>
    </recommendedName>
</protein>
<feature type="active site" description="Proton donor" evidence="13">
    <location>
        <position position="212"/>
    </location>
</feature>
<gene>
    <name evidence="20" type="ORF">TGAM01_v208487</name>
    <name evidence="19" type="ORF">TGAMA5MH_09647</name>
</gene>
<feature type="region of interest" description="Disordered" evidence="15">
    <location>
        <begin position="220"/>
        <end position="243"/>
    </location>
</feature>
<reference evidence="19 22" key="2">
    <citation type="submission" date="2017-02" db="EMBL/GenBank/DDBJ databases">
        <title>Genomes of Trichoderma spp. with biocontrol activity.</title>
        <authorList>
            <person name="Gardiner D."/>
            <person name="Kazan K."/>
            <person name="Vos C."/>
            <person name="Harvey P."/>
        </authorList>
    </citation>
    <scope>NUCLEOTIDE SEQUENCE [LARGE SCALE GENOMIC DNA]</scope>
    <source>
        <strain evidence="19 22">A5MH</strain>
    </source>
</reference>
<dbReference type="EC" id="3.2.1.8" evidence="5 13"/>
<dbReference type="GO" id="GO:0045493">
    <property type="term" value="P:xylan catabolic process"/>
    <property type="evidence" value="ECO:0007669"/>
    <property type="project" value="UniProtKB-UniRule"/>
</dbReference>
<dbReference type="PROSITE" id="PS00776">
    <property type="entry name" value="GH11_1"/>
    <property type="match status" value="1"/>
</dbReference>
<dbReference type="InterPro" id="IPR013320">
    <property type="entry name" value="ConA-like_dom_sf"/>
</dbReference>
<dbReference type="GO" id="GO:0030248">
    <property type="term" value="F:cellulose binding"/>
    <property type="evidence" value="ECO:0007669"/>
    <property type="project" value="InterPro"/>
</dbReference>
<feature type="chain" id="PRO_5014528157" description="Endo-1,4-beta-xylanase" evidence="16">
    <location>
        <begin position="20"/>
        <end position="284"/>
    </location>
</feature>
<accession>A0A0W7VKQ4</accession>
<sequence>MVAFSRFVAGLSAVAASLAAPAEVVEKSVEERGPHNFFLGPDHPLARRTAINYNQDYTTGGTVNFSPSKTGFNLNWNTQQDFVVGVGWQPGSNLPINYSGTFNVSSGLGSLSVYGWTTNPLVEYYVMETNIGISTGGSQKGTLTSDGGTYAIWENQRVNEPSIIGTATFNQYISIRQSARSSGTVTIQNHFDAWAKAGLNLGTMNFQVIAVESWSGSGSASQQVSNGGSGTGTPTSSSGSTGPTGPSGSCSALYGQCGGIGWSGPTCCSSGSCKVSNSYYSQCL</sequence>
<dbReference type="STRING" id="398673.A0A0W7VKQ4"/>
<evidence type="ECO:0000256" key="14">
    <source>
        <dbReference type="RuleBase" id="RU362015"/>
    </source>
</evidence>
<comment type="subcellular location">
    <subcellularLocation>
        <location evidence="2">Secreted</location>
    </subcellularLocation>
</comment>
<dbReference type="AlphaFoldDB" id="A0A0W7VKQ4"/>
<dbReference type="Pfam" id="PF00734">
    <property type="entry name" value="CBM_1"/>
    <property type="match status" value="1"/>
</dbReference>
<dbReference type="PRINTS" id="PR00911">
    <property type="entry name" value="GLHYDRLASE11"/>
</dbReference>
<dbReference type="Proteomes" id="UP000054821">
    <property type="component" value="Unassembled WGS sequence"/>
</dbReference>
<keyword evidence="10 13" id="KW-0119">Carbohydrate metabolism</keyword>
<dbReference type="InterPro" id="IPR000254">
    <property type="entry name" value="CBD"/>
</dbReference>
<dbReference type="InterPro" id="IPR013319">
    <property type="entry name" value="GH11/12"/>
</dbReference>
<dbReference type="UniPathway" id="UPA00114"/>
<evidence type="ECO:0000313" key="19">
    <source>
        <dbReference type="EMBL" id="PNP38566.1"/>
    </source>
</evidence>
<dbReference type="PROSITE" id="PS51761">
    <property type="entry name" value="GH11_3"/>
    <property type="match status" value="1"/>
</dbReference>
<dbReference type="PANTHER" id="PTHR46828">
    <property type="entry name" value="ENDO-1,4-BETA-XYLANASE A-RELATED"/>
    <property type="match status" value="1"/>
</dbReference>
<evidence type="ECO:0000256" key="13">
    <source>
        <dbReference type="PROSITE-ProRule" id="PRU01097"/>
    </source>
</evidence>
<dbReference type="InterPro" id="IPR001137">
    <property type="entry name" value="Glyco_hydro_11"/>
</dbReference>
<feature type="active site" description="Nucleophile" evidence="13">
    <location>
        <position position="123"/>
    </location>
</feature>
<evidence type="ECO:0000256" key="12">
    <source>
        <dbReference type="ARBA" id="ARBA00023326"/>
    </source>
</evidence>
<evidence type="ECO:0000256" key="10">
    <source>
        <dbReference type="ARBA" id="ARBA00023277"/>
    </source>
</evidence>
<dbReference type="RefSeq" id="XP_018660108.1">
    <property type="nucleotide sequence ID" value="XM_018806638.1"/>
</dbReference>
<dbReference type="EMBL" id="MTYH01000104">
    <property type="protein sequence ID" value="PNP38566.1"/>
    <property type="molecule type" value="Genomic_DNA"/>
</dbReference>
<dbReference type="SMART" id="SM00236">
    <property type="entry name" value="fCBD"/>
    <property type="match status" value="1"/>
</dbReference>
<evidence type="ECO:0000256" key="1">
    <source>
        <dbReference type="ARBA" id="ARBA00000681"/>
    </source>
</evidence>
<dbReference type="PROSITE" id="PS51164">
    <property type="entry name" value="CBM1_2"/>
    <property type="match status" value="1"/>
</dbReference>
<evidence type="ECO:0000256" key="15">
    <source>
        <dbReference type="SAM" id="MobiDB-lite"/>
    </source>
</evidence>
<proteinExistence type="inferred from homology"/>
<dbReference type="Proteomes" id="UP000236546">
    <property type="component" value="Unassembled WGS sequence"/>
</dbReference>
<evidence type="ECO:0000256" key="5">
    <source>
        <dbReference type="ARBA" id="ARBA00012590"/>
    </source>
</evidence>
<dbReference type="InterPro" id="IPR033123">
    <property type="entry name" value="GH11_dom"/>
</dbReference>
<keyword evidence="21" id="KW-1185">Reference proteome</keyword>
<reference evidence="20 21" key="1">
    <citation type="journal article" date="2016" name="Genome Announc.">
        <title>Draft Whole-Genome Sequence of Trichoderma gamsii T6085, a Promising Biocontrol Agent of Fusarium Head Blight on Wheat.</title>
        <authorList>
            <person name="Baroncelli R."/>
            <person name="Zapparata A."/>
            <person name="Piaggeschi G."/>
            <person name="Sarrocco S."/>
            <person name="Vannacci G."/>
        </authorList>
    </citation>
    <scope>NUCLEOTIDE SEQUENCE [LARGE SCALE GENOMIC DNA]</scope>
    <source>
        <strain evidence="20 21">T6085</strain>
    </source>
</reference>
<evidence type="ECO:0000259" key="17">
    <source>
        <dbReference type="PROSITE" id="PS51164"/>
    </source>
</evidence>
<organism evidence="19 22">
    <name type="scientific">Trichoderma gamsii</name>
    <dbReference type="NCBI Taxonomy" id="398673"/>
    <lineage>
        <taxon>Eukaryota</taxon>
        <taxon>Fungi</taxon>
        <taxon>Dikarya</taxon>
        <taxon>Ascomycota</taxon>
        <taxon>Pezizomycotina</taxon>
        <taxon>Sordariomycetes</taxon>
        <taxon>Hypocreomycetidae</taxon>
        <taxon>Hypocreales</taxon>
        <taxon>Hypocreaceae</taxon>
        <taxon>Trichoderma</taxon>
    </lineage>
</organism>
<dbReference type="GeneID" id="29986721"/>
<keyword evidence="12 13" id="KW-0624">Polysaccharide degradation</keyword>
<keyword evidence="7 13" id="KW-0858">Xylan degradation</keyword>
<feature type="domain" description="CBM1" evidence="17">
    <location>
        <begin position="249"/>
        <end position="284"/>
    </location>
</feature>
<evidence type="ECO:0000256" key="2">
    <source>
        <dbReference type="ARBA" id="ARBA00004613"/>
    </source>
</evidence>
<dbReference type="OrthoDB" id="2115822at2759"/>
<dbReference type="PANTHER" id="PTHR46828:SF4">
    <property type="entry name" value="ENDO-1,4-BETA-XYLANASE"/>
    <property type="match status" value="1"/>
</dbReference>
<dbReference type="EMBL" id="JPDN02000036">
    <property type="protein sequence ID" value="PON22598.1"/>
    <property type="molecule type" value="Genomic_DNA"/>
</dbReference>
<feature type="signal peptide" evidence="16">
    <location>
        <begin position="1"/>
        <end position="19"/>
    </location>
</feature>
<comment type="pathway">
    <text evidence="3 13 14">Glycan degradation; xylan degradation.</text>
</comment>
<dbReference type="Gene3D" id="2.60.120.180">
    <property type="match status" value="1"/>
</dbReference>
<dbReference type="InterPro" id="IPR035971">
    <property type="entry name" value="CBD_sf"/>
</dbReference>
<evidence type="ECO:0000256" key="7">
    <source>
        <dbReference type="ARBA" id="ARBA00022651"/>
    </source>
</evidence>
<evidence type="ECO:0000256" key="11">
    <source>
        <dbReference type="ARBA" id="ARBA00023295"/>
    </source>
</evidence>
<evidence type="ECO:0000313" key="21">
    <source>
        <dbReference type="Proteomes" id="UP000054821"/>
    </source>
</evidence>
<evidence type="ECO:0000256" key="8">
    <source>
        <dbReference type="ARBA" id="ARBA00022729"/>
    </source>
</evidence>
<dbReference type="SUPFAM" id="SSF57180">
    <property type="entry name" value="Cellulose-binding domain"/>
    <property type="match status" value="1"/>
</dbReference>
<comment type="catalytic activity">
    <reaction evidence="1 13 14">
        <text>Endohydrolysis of (1-&gt;4)-beta-D-xylosidic linkages in xylans.</text>
        <dbReference type="EC" id="3.2.1.8"/>
    </reaction>
</comment>
<comment type="similarity">
    <text evidence="4 13 14">Belongs to the glycosyl hydrolase 11 (cellulase G) family.</text>
</comment>
<dbReference type="Pfam" id="PF00457">
    <property type="entry name" value="Glyco_hydro_11"/>
    <property type="match status" value="1"/>
</dbReference>
<dbReference type="GO" id="GO:0005576">
    <property type="term" value="C:extracellular region"/>
    <property type="evidence" value="ECO:0007669"/>
    <property type="project" value="UniProtKB-SubCell"/>
</dbReference>
<feature type="compositionally biased region" description="Low complexity" evidence="15">
    <location>
        <begin position="232"/>
        <end position="243"/>
    </location>
</feature>
<reference evidence="20" key="3">
    <citation type="submission" date="2017-08" db="EMBL/GenBank/DDBJ databases">
        <title>Trichoderma gamsii strain T6085, whole genome shotgun sequencing project.</title>
        <authorList>
            <person name="Baroncelli R."/>
        </authorList>
    </citation>
    <scope>NUCLEOTIDE SEQUENCE</scope>
    <source>
        <strain evidence="20">T6085</strain>
    </source>
</reference>
<evidence type="ECO:0000256" key="4">
    <source>
        <dbReference type="ARBA" id="ARBA00007792"/>
    </source>
</evidence>
<feature type="domain" description="GH11" evidence="18">
    <location>
        <begin position="39"/>
        <end position="225"/>
    </location>
</feature>
<evidence type="ECO:0000313" key="22">
    <source>
        <dbReference type="Proteomes" id="UP000236546"/>
    </source>
</evidence>
<evidence type="ECO:0000259" key="18">
    <source>
        <dbReference type="PROSITE" id="PS51761"/>
    </source>
</evidence>
<dbReference type="SUPFAM" id="SSF49899">
    <property type="entry name" value="Concanavalin A-like lectins/glucanases"/>
    <property type="match status" value="1"/>
</dbReference>
<dbReference type="InterPro" id="IPR018208">
    <property type="entry name" value="GH11_AS_1"/>
</dbReference>
<keyword evidence="11 13" id="KW-0326">Glycosidase</keyword>
<evidence type="ECO:0000256" key="16">
    <source>
        <dbReference type="SAM" id="SignalP"/>
    </source>
</evidence>
<keyword evidence="9 13" id="KW-0378">Hydrolase</keyword>
<comment type="caution">
    <text evidence="19">The sequence shown here is derived from an EMBL/GenBank/DDBJ whole genome shotgun (WGS) entry which is preliminary data.</text>
</comment>
<evidence type="ECO:0000256" key="9">
    <source>
        <dbReference type="ARBA" id="ARBA00022801"/>
    </source>
</evidence>
<keyword evidence="8 16" id="KW-0732">Signal</keyword>
<dbReference type="GO" id="GO:0031176">
    <property type="term" value="F:endo-1,4-beta-xylanase activity"/>
    <property type="evidence" value="ECO:0007669"/>
    <property type="project" value="UniProtKB-UniRule"/>
</dbReference>
<keyword evidence="6" id="KW-0964">Secreted</keyword>
<dbReference type="PROSITE" id="PS00562">
    <property type="entry name" value="CBM1_1"/>
    <property type="match status" value="1"/>
</dbReference>
<evidence type="ECO:0000256" key="6">
    <source>
        <dbReference type="ARBA" id="ARBA00022525"/>
    </source>
</evidence>
<evidence type="ECO:0000256" key="3">
    <source>
        <dbReference type="ARBA" id="ARBA00004851"/>
    </source>
</evidence>
<evidence type="ECO:0000313" key="20">
    <source>
        <dbReference type="EMBL" id="PON22598.1"/>
    </source>
</evidence>
<name>A0A0W7VKQ4_9HYPO</name>